<evidence type="ECO:0008006" key="2">
    <source>
        <dbReference type="Google" id="ProtNLM"/>
    </source>
</evidence>
<dbReference type="Proteomes" id="UP000885410">
    <property type="component" value="Unassembled WGS sequence"/>
</dbReference>
<accession>A0A402UD97</accession>
<organism evidence="1">
    <name type="scientific">Salmonella enterica</name>
    <name type="common">Salmonella choleraesuis</name>
    <dbReference type="NCBI Taxonomy" id="28901"/>
    <lineage>
        <taxon>Bacteria</taxon>
        <taxon>Pseudomonadati</taxon>
        <taxon>Pseudomonadota</taxon>
        <taxon>Gammaproteobacteria</taxon>
        <taxon>Enterobacterales</taxon>
        <taxon>Enterobacteriaceae</taxon>
        <taxon>Salmonella</taxon>
    </lineage>
</organism>
<name>A0A402UD97_SALER</name>
<comment type="caution">
    <text evidence="1">The sequence shown here is derived from an EMBL/GenBank/DDBJ whole genome shotgun (WGS) entry which is preliminary data.</text>
</comment>
<protein>
    <recommendedName>
        <fullName evidence="2">Trypsin-like peptidase domain-containing protein</fullName>
    </recommendedName>
</protein>
<reference evidence="1" key="1">
    <citation type="submission" date="2018-08" db="EMBL/GenBank/DDBJ databases">
        <authorList>
            <consortium name="GenomeTrakr network: Whole genome sequencing for foodborne pathogen traceback"/>
        </authorList>
    </citation>
    <scope>NUCLEOTIDE SEQUENCE [LARGE SCALE GENOMIC DNA]</scope>
    <source>
        <strain evidence="1">ADRDL-15-6557</strain>
    </source>
</reference>
<evidence type="ECO:0000313" key="1">
    <source>
        <dbReference type="EMBL" id="MIU20037.1"/>
    </source>
</evidence>
<dbReference type="EMBL" id="RSTN01000007">
    <property type="protein sequence ID" value="MIU20037.1"/>
    <property type="molecule type" value="Genomic_DNA"/>
</dbReference>
<gene>
    <name evidence="1" type="ORF">ASQ14_10175</name>
</gene>
<dbReference type="AlphaFoldDB" id="A0A402UD97"/>
<proteinExistence type="predicted"/>
<sequence>MTDFKYQSDSYDRQSQKFVIPLYIRNELGDYNYSSTGTFIYYKQSHYVVFAAHALRDKDDIRNIYILGSDGEFFALTSISIGHRIFEEDDLVIVDCFNMILDGKNYFSLKDNFNFIGFDKKHFAWTGFPKNWCKTQTIHRTKRPSSIVNQTVASNEDGLFFKNAKYFTIISEVKTFNKIEITGTYKVKNIDLKYKGQVSKGPSPEGMSGGAMYFFSKGQELKKELESTFLLAGIGLSFKKDGTIVGISRYRMIELFEQFNEESPIECSLHFQQE</sequence>